<feature type="region of interest" description="Disordered" evidence="1">
    <location>
        <begin position="182"/>
        <end position="227"/>
    </location>
</feature>
<proteinExistence type="predicted"/>
<reference evidence="3 4" key="1">
    <citation type="journal article" date="2007" name="Genome Res.">
        <title>Genome characteristics of facultatively symbiotic Frankia sp. strains reflect host range and host plant biogeography.</title>
        <authorList>
            <person name="Normand P."/>
            <person name="Lapierre P."/>
            <person name="Tisa L.S."/>
            <person name="Gogarten J.P."/>
            <person name="Alloisio N."/>
            <person name="Bagnarol E."/>
            <person name="Bassi C.A."/>
            <person name="Berry A.M."/>
            <person name="Bickhart D.M."/>
            <person name="Choisne N."/>
            <person name="Couloux A."/>
            <person name="Cournoyer B."/>
            <person name="Cruveiller S."/>
            <person name="Daubin V."/>
            <person name="Demange N."/>
            <person name="Francino M.P."/>
            <person name="Goltsman E."/>
            <person name="Huang Y."/>
            <person name="Kopp O.R."/>
            <person name="Labarre L."/>
            <person name="Lapidus A."/>
            <person name="Lavire C."/>
            <person name="Marechal J."/>
            <person name="Martinez M."/>
            <person name="Mastronunzio J.E."/>
            <person name="Mullin B.C."/>
            <person name="Niemann J."/>
            <person name="Pujic P."/>
            <person name="Rawnsley T."/>
            <person name="Rouy Z."/>
            <person name="Schenowitz C."/>
            <person name="Sellstedt A."/>
            <person name="Tavares F."/>
            <person name="Tomkins J.P."/>
            <person name="Vallenet D."/>
            <person name="Valverde C."/>
            <person name="Wall L.G."/>
            <person name="Wang Y."/>
            <person name="Medigue C."/>
            <person name="Benson D.R."/>
        </authorList>
    </citation>
    <scope>NUCLEOTIDE SEQUENCE [LARGE SCALE GENOMIC DNA]</scope>
    <source>
        <strain evidence="4">DSM 45818 / CECT 9043 / CcI3</strain>
    </source>
</reference>
<evidence type="ECO:0000256" key="1">
    <source>
        <dbReference type="SAM" id="MobiDB-lite"/>
    </source>
</evidence>
<sequence>MTVSSQLIRKVLLPAVGLGVLSALAATPAAADGGRGGPTPGSGAAETFLQATLMPLNHSGARSTATAILRGDQLTISIFSRGLAPALPHAQHIHIGGRHVCPPPNVTGTGVHGHFRTVDGNPWRGPVAVSLTTSGDTSPASELAVARFPVGNATYHRTFTVTPAVAAQLRAGEGVIEQHGVDFSHNGRYDGPGRSELNPALPEEATDPAACGRLVPAPDGRRHAQVN</sequence>
<dbReference type="Proteomes" id="UP000001937">
    <property type="component" value="Chromosome"/>
</dbReference>
<dbReference type="eggNOG" id="ENOG50327H6">
    <property type="taxonomic scope" value="Bacteria"/>
</dbReference>
<gene>
    <name evidence="3" type="ordered locus">Francci3_4075</name>
</gene>
<dbReference type="HOGENOM" id="CLU_093112_0_0_11"/>
<accession>Q2J5L9</accession>
<keyword evidence="4" id="KW-1185">Reference proteome</keyword>
<protein>
    <recommendedName>
        <fullName evidence="5">CHRD domain-containing protein</fullName>
    </recommendedName>
</protein>
<evidence type="ECO:0000256" key="2">
    <source>
        <dbReference type="SAM" id="SignalP"/>
    </source>
</evidence>
<evidence type="ECO:0008006" key="5">
    <source>
        <dbReference type="Google" id="ProtNLM"/>
    </source>
</evidence>
<dbReference type="AlphaFoldDB" id="Q2J5L9"/>
<keyword evidence="2" id="KW-0732">Signal</keyword>
<dbReference type="EMBL" id="CP000249">
    <property type="protein sequence ID" value="ABD13423.1"/>
    <property type="molecule type" value="Genomic_DNA"/>
</dbReference>
<evidence type="ECO:0000313" key="4">
    <source>
        <dbReference type="Proteomes" id="UP000001937"/>
    </source>
</evidence>
<dbReference type="KEGG" id="fra:Francci3_4075"/>
<dbReference type="STRING" id="106370.Francci3_4075"/>
<feature type="chain" id="PRO_5039558357" description="CHRD domain-containing protein" evidence="2">
    <location>
        <begin position="26"/>
        <end position="227"/>
    </location>
</feature>
<feature type="signal peptide" evidence="2">
    <location>
        <begin position="1"/>
        <end position="25"/>
    </location>
</feature>
<evidence type="ECO:0000313" key="3">
    <source>
        <dbReference type="EMBL" id="ABD13423.1"/>
    </source>
</evidence>
<feature type="compositionally biased region" description="Basic and acidic residues" evidence="1">
    <location>
        <begin position="182"/>
        <end position="193"/>
    </location>
</feature>
<name>Q2J5L9_FRACC</name>
<organism evidence="3 4">
    <name type="scientific">Frankia casuarinae (strain DSM 45818 / CECT 9043 / HFP020203 / CcI3)</name>
    <dbReference type="NCBI Taxonomy" id="106370"/>
    <lineage>
        <taxon>Bacteria</taxon>
        <taxon>Bacillati</taxon>
        <taxon>Actinomycetota</taxon>
        <taxon>Actinomycetes</taxon>
        <taxon>Frankiales</taxon>
        <taxon>Frankiaceae</taxon>
        <taxon>Frankia</taxon>
    </lineage>
</organism>